<dbReference type="EMBL" id="OX459946">
    <property type="protein sequence ID" value="CAI9153026.1"/>
    <property type="molecule type" value="Genomic_DNA"/>
</dbReference>
<organism evidence="2 3">
    <name type="scientific">Rangifer tarandus platyrhynchus</name>
    <name type="common">Svalbard reindeer</name>
    <dbReference type="NCBI Taxonomy" id="3082113"/>
    <lineage>
        <taxon>Eukaryota</taxon>
        <taxon>Metazoa</taxon>
        <taxon>Chordata</taxon>
        <taxon>Craniata</taxon>
        <taxon>Vertebrata</taxon>
        <taxon>Euteleostomi</taxon>
        <taxon>Mammalia</taxon>
        <taxon>Eutheria</taxon>
        <taxon>Laurasiatheria</taxon>
        <taxon>Artiodactyla</taxon>
        <taxon>Ruminantia</taxon>
        <taxon>Pecora</taxon>
        <taxon>Cervidae</taxon>
        <taxon>Odocoileinae</taxon>
        <taxon>Rangifer</taxon>
    </lineage>
</organism>
<evidence type="ECO:0000313" key="2">
    <source>
        <dbReference type="EMBL" id="CAI9153026.1"/>
    </source>
</evidence>
<accession>A0ABN8XV84</accession>
<reference evidence="2" key="1">
    <citation type="submission" date="2023-04" db="EMBL/GenBank/DDBJ databases">
        <authorList>
            <consortium name="ELIXIR-Norway"/>
        </authorList>
    </citation>
    <scope>NUCLEOTIDE SEQUENCE [LARGE SCALE GENOMIC DNA]</scope>
</reference>
<evidence type="ECO:0000313" key="3">
    <source>
        <dbReference type="Proteomes" id="UP001176941"/>
    </source>
</evidence>
<gene>
    <name evidence="2" type="ORF">MRATA1EN1_LOCUS1988</name>
</gene>
<dbReference type="Proteomes" id="UP001176941">
    <property type="component" value="Chromosome 10"/>
</dbReference>
<keyword evidence="3" id="KW-1185">Reference proteome</keyword>
<sequence length="67" mass="7227">MRGGGQRSGQLCQGPRSGDGRAEAVQSGDEERIRALARKATQRPPQLFPSLGTTSEWSQNRPGPHRG</sequence>
<name>A0ABN8XV84_RANTA</name>
<feature type="compositionally biased region" description="Polar residues" evidence="1">
    <location>
        <begin position="51"/>
        <end position="61"/>
    </location>
</feature>
<protein>
    <submittedName>
        <fullName evidence="2">Uncharacterized protein</fullName>
    </submittedName>
</protein>
<proteinExistence type="predicted"/>
<feature type="region of interest" description="Disordered" evidence="1">
    <location>
        <begin position="1"/>
        <end position="67"/>
    </location>
</feature>
<evidence type="ECO:0000256" key="1">
    <source>
        <dbReference type="SAM" id="MobiDB-lite"/>
    </source>
</evidence>